<dbReference type="PANTHER" id="PTHR14817:SF2">
    <property type="entry name" value="COILED-COIL DOMAIN-CONTAINING PROTEIN 15"/>
    <property type="match status" value="1"/>
</dbReference>
<keyword evidence="4" id="KW-1185">Reference proteome</keyword>
<organism evidence="3 4">
    <name type="scientific">Pogonophryne albipinna</name>
    <dbReference type="NCBI Taxonomy" id="1090488"/>
    <lineage>
        <taxon>Eukaryota</taxon>
        <taxon>Metazoa</taxon>
        <taxon>Chordata</taxon>
        <taxon>Craniata</taxon>
        <taxon>Vertebrata</taxon>
        <taxon>Euteleostomi</taxon>
        <taxon>Actinopterygii</taxon>
        <taxon>Neopterygii</taxon>
        <taxon>Teleostei</taxon>
        <taxon>Neoteleostei</taxon>
        <taxon>Acanthomorphata</taxon>
        <taxon>Eupercaria</taxon>
        <taxon>Perciformes</taxon>
        <taxon>Notothenioidei</taxon>
        <taxon>Pogonophryne</taxon>
    </lineage>
</organism>
<evidence type="ECO:0008006" key="5">
    <source>
        <dbReference type="Google" id="ProtNLM"/>
    </source>
</evidence>
<comment type="caution">
    <text evidence="3">The sequence shown here is derived from an EMBL/GenBank/DDBJ whole genome shotgun (WGS) entry which is preliminary data.</text>
</comment>
<feature type="compositionally biased region" description="Polar residues" evidence="2">
    <location>
        <begin position="1"/>
        <end position="10"/>
    </location>
</feature>
<dbReference type="EMBL" id="JAPTMU010000566">
    <property type="protein sequence ID" value="KAJ4918295.1"/>
    <property type="molecule type" value="Genomic_DNA"/>
</dbReference>
<evidence type="ECO:0000313" key="3">
    <source>
        <dbReference type="EMBL" id="KAJ4918295.1"/>
    </source>
</evidence>
<dbReference type="Proteomes" id="UP001219934">
    <property type="component" value="Unassembled WGS sequence"/>
</dbReference>
<name>A0AAD6A5F7_9TELE</name>
<gene>
    <name evidence="3" type="ORF">JOQ06_000008</name>
</gene>
<dbReference type="InterPro" id="IPR037693">
    <property type="entry name" value="CCDC15"/>
</dbReference>
<feature type="compositionally biased region" description="Polar residues" evidence="2">
    <location>
        <begin position="213"/>
        <end position="222"/>
    </location>
</feature>
<protein>
    <recommendedName>
        <fullName evidence="5">Coiled-coil domain containing 15</fullName>
    </recommendedName>
</protein>
<accession>A0AAD6A5F7</accession>
<feature type="region of interest" description="Disordered" evidence="2">
    <location>
        <begin position="190"/>
        <end position="224"/>
    </location>
</feature>
<evidence type="ECO:0000256" key="2">
    <source>
        <dbReference type="SAM" id="MobiDB-lite"/>
    </source>
</evidence>
<proteinExistence type="predicted"/>
<dbReference type="AlphaFoldDB" id="A0AAD6A5F7"/>
<sequence length="439" mass="50899">MSRFKPSTSGRCRAPVRPSKEPPAPGGANKVLAERNHAVVAVGAWVESEHDFMEHPSALALLTEEIQAEKRRETEESLLRFQEEVRHRVAHQAQVSKKRPQPHTDPMVKPERRIPQKQQHVWTQHVAGERLMSAGGAAQHRLTDRSPQEPRGGMRQVRLRLASCRMIPHGEMTSDLPGGAWNISSTRHKSDMLRAEQQGQDQKVSRPRMWDSDLSQPDQGSKSDLRVSQALWPLPDHEELKKQRQSQFLMHRRQYMNIEREQVKENKQNRKHLKRTASKLQTGLDMYWLKQGDTSGTAGFESLVAIKAEKEQVRVEEERKLERVRQLAEARQKLQKRELLVLERLNLEEEEDERAEELQRRKREEQGKVSARFIEALRARMKERVSQEKLEPPPLCCCASSFWDSHPDTCANNCVFYNNPKASELFYGFNRYKPVITSR</sequence>
<feature type="coiled-coil region" evidence="1">
    <location>
        <begin position="307"/>
        <end position="368"/>
    </location>
</feature>
<evidence type="ECO:0000256" key="1">
    <source>
        <dbReference type="SAM" id="Coils"/>
    </source>
</evidence>
<dbReference type="GO" id="GO:0005813">
    <property type="term" value="C:centrosome"/>
    <property type="evidence" value="ECO:0007669"/>
    <property type="project" value="TreeGrafter"/>
</dbReference>
<keyword evidence="1" id="KW-0175">Coiled coil</keyword>
<feature type="region of interest" description="Disordered" evidence="2">
    <location>
        <begin position="1"/>
        <end position="31"/>
    </location>
</feature>
<dbReference type="PANTHER" id="PTHR14817">
    <property type="entry name" value="COILED-COIL DOMAIN-CONTAINING PROTEIN 15"/>
    <property type="match status" value="1"/>
</dbReference>
<evidence type="ECO:0000313" key="4">
    <source>
        <dbReference type="Proteomes" id="UP001219934"/>
    </source>
</evidence>
<reference evidence="3" key="1">
    <citation type="submission" date="2022-11" db="EMBL/GenBank/DDBJ databases">
        <title>Chromosome-level genome of Pogonophryne albipinna.</title>
        <authorList>
            <person name="Jo E."/>
        </authorList>
    </citation>
    <scope>NUCLEOTIDE SEQUENCE</scope>
    <source>
        <strain evidence="3">SGF0006</strain>
        <tissue evidence="3">Muscle</tissue>
    </source>
</reference>